<reference evidence="2 3" key="3">
    <citation type="submission" date="2019-11" db="EMBL/GenBank/DDBJ databases">
        <title>A de novo genome assembly of a pear dwarfing rootstock.</title>
        <authorList>
            <person name="Wang F."/>
            <person name="Wang J."/>
            <person name="Li S."/>
            <person name="Zhang Y."/>
            <person name="Fang M."/>
            <person name="Ma L."/>
            <person name="Zhao Y."/>
            <person name="Jiang S."/>
        </authorList>
    </citation>
    <scope>NUCLEOTIDE SEQUENCE [LARGE SCALE GENOMIC DNA]</scope>
    <source>
        <strain evidence="2">S2</strain>
        <tissue evidence="2">Leaf</tissue>
    </source>
</reference>
<dbReference type="OrthoDB" id="687122at2759"/>
<keyword evidence="3" id="KW-1185">Reference proteome</keyword>
<gene>
    <name evidence="2" type="ORF">D8674_006461</name>
</gene>
<comment type="caution">
    <text evidence="2">The sequence shown here is derived from an EMBL/GenBank/DDBJ whole genome shotgun (WGS) entry which is preliminary data.</text>
</comment>
<evidence type="ECO:0000313" key="3">
    <source>
        <dbReference type="Proteomes" id="UP000327157"/>
    </source>
</evidence>
<feature type="domain" description="F-box associated beta-propeller type 3" evidence="1">
    <location>
        <begin position="44"/>
        <end position="292"/>
    </location>
</feature>
<dbReference type="InterPro" id="IPR017451">
    <property type="entry name" value="F-box-assoc_interact_dom"/>
</dbReference>
<evidence type="ECO:0000259" key="1">
    <source>
        <dbReference type="Pfam" id="PF08268"/>
    </source>
</evidence>
<dbReference type="Proteomes" id="UP000327157">
    <property type="component" value="Chromosome 11"/>
</dbReference>
<accession>A0A5N5G802</accession>
<evidence type="ECO:0000313" key="2">
    <source>
        <dbReference type="EMBL" id="KAB2606744.1"/>
    </source>
</evidence>
<protein>
    <recommendedName>
        <fullName evidence="1">F-box associated beta-propeller type 3 domain-containing protein</fullName>
    </recommendedName>
</protein>
<reference evidence="3" key="2">
    <citation type="submission" date="2019-10" db="EMBL/GenBank/DDBJ databases">
        <title>A de novo genome assembly of a pear dwarfing rootstock.</title>
        <authorList>
            <person name="Wang F."/>
            <person name="Wang J."/>
            <person name="Li S."/>
            <person name="Zhang Y."/>
            <person name="Fang M."/>
            <person name="Ma L."/>
            <person name="Zhao Y."/>
            <person name="Jiang S."/>
        </authorList>
    </citation>
    <scope>NUCLEOTIDE SEQUENCE [LARGE SCALE GENOMIC DNA]</scope>
</reference>
<dbReference type="InterPro" id="IPR013187">
    <property type="entry name" value="F-box-assoc_dom_typ3"/>
</dbReference>
<dbReference type="Pfam" id="PF08268">
    <property type="entry name" value="FBA_3"/>
    <property type="match status" value="1"/>
</dbReference>
<dbReference type="PANTHER" id="PTHR31111">
    <property type="entry name" value="BNAA05G37150D PROTEIN-RELATED"/>
    <property type="match status" value="1"/>
</dbReference>
<name>A0A5N5G802_9ROSA</name>
<dbReference type="AlphaFoldDB" id="A0A5N5G802"/>
<dbReference type="EMBL" id="SMOL01000559">
    <property type="protein sequence ID" value="KAB2606744.1"/>
    <property type="molecule type" value="Genomic_DNA"/>
</dbReference>
<dbReference type="PANTHER" id="PTHR31111:SF125">
    <property type="entry name" value="F-BOX PROTEIN CPR30-LIKE"/>
    <property type="match status" value="1"/>
</dbReference>
<reference evidence="2 3" key="1">
    <citation type="submission" date="2019-09" db="EMBL/GenBank/DDBJ databases">
        <authorList>
            <person name="Ou C."/>
        </authorList>
    </citation>
    <scope>NUCLEOTIDE SEQUENCE [LARGE SCALE GENOMIC DNA]</scope>
    <source>
        <strain evidence="2">S2</strain>
        <tissue evidence="2">Leaf</tissue>
    </source>
</reference>
<organism evidence="2 3">
    <name type="scientific">Pyrus ussuriensis x Pyrus communis</name>
    <dbReference type="NCBI Taxonomy" id="2448454"/>
    <lineage>
        <taxon>Eukaryota</taxon>
        <taxon>Viridiplantae</taxon>
        <taxon>Streptophyta</taxon>
        <taxon>Embryophyta</taxon>
        <taxon>Tracheophyta</taxon>
        <taxon>Spermatophyta</taxon>
        <taxon>Magnoliopsida</taxon>
        <taxon>eudicotyledons</taxon>
        <taxon>Gunneridae</taxon>
        <taxon>Pentapetalae</taxon>
        <taxon>rosids</taxon>
        <taxon>fabids</taxon>
        <taxon>Rosales</taxon>
        <taxon>Rosaceae</taxon>
        <taxon>Amygdaloideae</taxon>
        <taxon>Maleae</taxon>
        <taxon>Pyrus</taxon>
    </lineage>
</organism>
<sequence>MQQVRLPPHHLGPSHKPATLLLLRNRPTRKSYTRHTCSNPSSAANQWMSLYCIKYQWLGMSVPSSKVLRIFNPCTRESIALPHTSSASSTIYVTHHVGFSPLANEYKVLQVQKFVRAGSIHFMFNIITLGINLWKCIEVDLNNLPFDPHRCLFYEGSVCVNGAQNMIVGFDIEDEKFSRVIQLPKDYNLFRVDPFMVEVCGRLALGDRVQLTGQNIMRLWILNDYENQVWVKESFTFAIQWRELAYPLHFYTIHTGELLVQFPRLSTDQVDLARVRVHLYDIKSESFRSDEIVLPAEWTFRNNTWLKVLTSYEDSIVPLR</sequence>
<proteinExistence type="predicted"/>
<dbReference type="NCBIfam" id="TIGR01640">
    <property type="entry name" value="F_box_assoc_1"/>
    <property type="match status" value="1"/>
</dbReference>